<evidence type="ECO:0000313" key="3">
    <source>
        <dbReference type="Proteomes" id="UP001526147"/>
    </source>
</evidence>
<gene>
    <name evidence="2" type="ORF">OIH86_20540</name>
</gene>
<dbReference type="SUPFAM" id="SSF88946">
    <property type="entry name" value="Sigma2 domain of RNA polymerase sigma factors"/>
    <property type="match status" value="1"/>
</dbReference>
<keyword evidence="3" id="KW-1185">Reference proteome</keyword>
<protein>
    <recommendedName>
        <fullName evidence="1">RNA polymerase sigma-70 region 2 domain-containing protein</fullName>
    </recommendedName>
</protein>
<organism evidence="2 3">
    <name type="scientific">Metabacillus halosaccharovorans</name>
    <dbReference type="NCBI Taxonomy" id="930124"/>
    <lineage>
        <taxon>Bacteria</taxon>
        <taxon>Bacillati</taxon>
        <taxon>Bacillota</taxon>
        <taxon>Bacilli</taxon>
        <taxon>Bacillales</taxon>
        <taxon>Bacillaceae</taxon>
        <taxon>Metabacillus</taxon>
    </lineage>
</organism>
<dbReference type="EMBL" id="JAOYEY010000048">
    <property type="protein sequence ID" value="MCV9888039.1"/>
    <property type="molecule type" value="Genomic_DNA"/>
</dbReference>
<dbReference type="Gene3D" id="1.10.1740.10">
    <property type="match status" value="1"/>
</dbReference>
<accession>A0ABT3DMB1</accession>
<evidence type="ECO:0000259" key="1">
    <source>
        <dbReference type="Pfam" id="PF04542"/>
    </source>
</evidence>
<dbReference type="Pfam" id="PF04542">
    <property type="entry name" value="Sigma70_r2"/>
    <property type="match status" value="1"/>
</dbReference>
<dbReference type="Proteomes" id="UP001526147">
    <property type="component" value="Unassembled WGS sequence"/>
</dbReference>
<dbReference type="RefSeq" id="WP_264144243.1">
    <property type="nucleotide sequence ID" value="NZ_JAOYEY010000048.1"/>
</dbReference>
<dbReference type="InterPro" id="IPR007627">
    <property type="entry name" value="RNA_pol_sigma70_r2"/>
</dbReference>
<evidence type="ECO:0000313" key="2">
    <source>
        <dbReference type="EMBL" id="MCV9888039.1"/>
    </source>
</evidence>
<feature type="domain" description="RNA polymerase sigma-70 region 2" evidence="1">
    <location>
        <begin position="34"/>
        <end position="71"/>
    </location>
</feature>
<name>A0ABT3DMB1_9BACI</name>
<comment type="caution">
    <text evidence="2">The sequence shown here is derived from an EMBL/GenBank/DDBJ whole genome shotgun (WGS) entry which is preliminary data.</text>
</comment>
<dbReference type="InterPro" id="IPR013325">
    <property type="entry name" value="RNA_pol_sigma_r2"/>
</dbReference>
<proteinExistence type="predicted"/>
<reference evidence="2 3" key="1">
    <citation type="submission" date="2022-10" db="EMBL/GenBank/DDBJ databases">
        <title>Draft genome assembly of moderately radiation resistant bacterium Metabacillus halosaccharovorans.</title>
        <authorList>
            <person name="Pal S."/>
            <person name="Gopinathan A."/>
        </authorList>
    </citation>
    <scope>NUCLEOTIDE SEQUENCE [LARGE SCALE GENOMIC DNA]</scope>
    <source>
        <strain evidence="2 3">VITHBRA001</strain>
    </source>
</reference>
<sequence length="71" mass="8108">MDEKSLIEKSKQGDNNDINLLLKPYGIQAQQTSYLLLHDYALAQDAVQEALIQTHSSLNRFDLNKAAFKTW</sequence>